<protein>
    <submittedName>
        <fullName evidence="2">Uncharacterized protein</fullName>
    </submittedName>
</protein>
<comment type="caution">
    <text evidence="2">The sequence shown here is derived from an EMBL/GenBank/DDBJ whole genome shotgun (WGS) entry which is preliminary data.</text>
</comment>
<keyword evidence="3" id="KW-1185">Reference proteome</keyword>
<proteinExistence type="predicted"/>
<accession>A0ABR4T8A6</accession>
<reference evidence="2 3" key="1">
    <citation type="submission" date="2014-04" db="EMBL/GenBank/DDBJ databases">
        <title>Draft genome sequence of the novel Streptomyces griseorubens JSD-1 playing a role in carbon and nitrogen cycle.</title>
        <authorList>
            <consortium name="Shanghai Jiao Tong University"/>
            <person name="Feng H."/>
            <person name="Sun Y."/>
            <person name="Zhi Y."/>
            <person name="Mao L."/>
            <person name="Luo Y."/>
            <person name="Wei X."/>
            <person name="Zhou P."/>
        </authorList>
    </citation>
    <scope>NUCLEOTIDE SEQUENCE [LARGE SCALE GENOMIC DNA]</scope>
    <source>
        <strain evidence="2 3">JSD-1</strain>
    </source>
</reference>
<dbReference type="EMBL" id="JJMG01000021">
    <property type="protein sequence ID" value="KEG43685.1"/>
    <property type="molecule type" value="Genomic_DNA"/>
</dbReference>
<sequence length="151" mass="15872">MWRVTPRLSRGPVLAEPGGTLPGRAPEPGDLLLAYGVGAGHRTTATSTPAGAAGAPGHEPVLGDPFGAVLRCCWEGGGGRDLAFEVVERDGGFIIVQDADKYCEPQDQWPQTGQWAVGRARGSTRSPRWPLPARCCSATASTSPRRPPGSW</sequence>
<feature type="region of interest" description="Disordered" evidence="1">
    <location>
        <begin position="120"/>
        <end position="151"/>
    </location>
</feature>
<evidence type="ECO:0000313" key="2">
    <source>
        <dbReference type="EMBL" id="KEG43685.1"/>
    </source>
</evidence>
<dbReference type="Proteomes" id="UP000027632">
    <property type="component" value="Unassembled WGS sequence"/>
</dbReference>
<feature type="region of interest" description="Disordered" evidence="1">
    <location>
        <begin position="1"/>
        <end position="27"/>
    </location>
</feature>
<evidence type="ECO:0000256" key="1">
    <source>
        <dbReference type="SAM" id="MobiDB-lite"/>
    </source>
</evidence>
<name>A0ABR4T8A6_9ACTN</name>
<organism evidence="2 3">
    <name type="scientific">Streptomyces griseorubens</name>
    <dbReference type="NCBI Taxonomy" id="66897"/>
    <lineage>
        <taxon>Bacteria</taxon>
        <taxon>Bacillati</taxon>
        <taxon>Actinomycetota</taxon>
        <taxon>Actinomycetes</taxon>
        <taxon>Kitasatosporales</taxon>
        <taxon>Streptomycetaceae</taxon>
        <taxon>Streptomyces</taxon>
        <taxon>Streptomyces althioticus group</taxon>
    </lineage>
</organism>
<evidence type="ECO:0000313" key="3">
    <source>
        <dbReference type="Proteomes" id="UP000027632"/>
    </source>
</evidence>
<gene>
    <name evidence="2" type="ORF">DJ64_17775</name>
</gene>